<organism evidence="1 2">
    <name type="scientific">Araneus ventricosus</name>
    <name type="common">Orbweaver spider</name>
    <name type="synonym">Epeira ventricosa</name>
    <dbReference type="NCBI Taxonomy" id="182803"/>
    <lineage>
        <taxon>Eukaryota</taxon>
        <taxon>Metazoa</taxon>
        <taxon>Ecdysozoa</taxon>
        <taxon>Arthropoda</taxon>
        <taxon>Chelicerata</taxon>
        <taxon>Arachnida</taxon>
        <taxon>Araneae</taxon>
        <taxon>Araneomorphae</taxon>
        <taxon>Entelegynae</taxon>
        <taxon>Araneoidea</taxon>
        <taxon>Araneidae</taxon>
        <taxon>Araneus</taxon>
    </lineage>
</organism>
<proteinExistence type="predicted"/>
<dbReference type="EMBL" id="BGPR01012658">
    <property type="protein sequence ID" value="GBN57061.1"/>
    <property type="molecule type" value="Genomic_DNA"/>
</dbReference>
<protein>
    <submittedName>
        <fullName evidence="1">Uncharacterized protein</fullName>
    </submittedName>
</protein>
<keyword evidence="2" id="KW-1185">Reference proteome</keyword>
<evidence type="ECO:0000313" key="1">
    <source>
        <dbReference type="EMBL" id="GBN57061.1"/>
    </source>
</evidence>
<reference evidence="1 2" key="1">
    <citation type="journal article" date="2019" name="Sci. Rep.">
        <title>Orb-weaving spider Araneus ventricosus genome elucidates the spidroin gene catalogue.</title>
        <authorList>
            <person name="Kono N."/>
            <person name="Nakamura H."/>
            <person name="Ohtoshi R."/>
            <person name="Moran D.A.P."/>
            <person name="Shinohara A."/>
            <person name="Yoshida Y."/>
            <person name="Fujiwara M."/>
            <person name="Mori M."/>
            <person name="Tomita M."/>
            <person name="Arakawa K."/>
        </authorList>
    </citation>
    <scope>NUCLEOTIDE SEQUENCE [LARGE SCALE GENOMIC DNA]</scope>
</reference>
<dbReference type="Proteomes" id="UP000499080">
    <property type="component" value="Unassembled WGS sequence"/>
</dbReference>
<comment type="caution">
    <text evidence="1">The sequence shown here is derived from an EMBL/GenBank/DDBJ whole genome shotgun (WGS) entry which is preliminary data.</text>
</comment>
<sequence>MASTKSHMNCSFCLSRIQIKNAARREILEAWQQRWSGSSNATWTYSLLSKVDYKRMYGDFFLIRVVTGHDVFPCHQARLFGKDPQYPCRRAYGYVFRVLFE</sequence>
<evidence type="ECO:0000313" key="2">
    <source>
        <dbReference type="Proteomes" id="UP000499080"/>
    </source>
</evidence>
<gene>
    <name evidence="1" type="ORF">AVEN_195158_1</name>
</gene>
<dbReference type="AlphaFoldDB" id="A0A4Y2Q0M7"/>
<name>A0A4Y2Q0M7_ARAVE</name>
<accession>A0A4Y2Q0M7</accession>